<keyword evidence="3" id="KW-1185">Reference proteome</keyword>
<evidence type="ECO:0000313" key="3">
    <source>
        <dbReference type="Proteomes" id="UP000623681"/>
    </source>
</evidence>
<dbReference type="SUPFAM" id="SSF69318">
    <property type="entry name" value="Integrin alpha N-terminal domain"/>
    <property type="match status" value="1"/>
</dbReference>
<dbReference type="EMBL" id="JAESWA010000022">
    <property type="protein sequence ID" value="MBL4932381.1"/>
    <property type="molecule type" value="Genomic_DNA"/>
</dbReference>
<gene>
    <name evidence="2" type="ORF">JK634_11230</name>
</gene>
<comment type="caution">
    <text evidence="2">The sequence shown here is derived from an EMBL/GenBank/DDBJ whole genome shotgun (WGS) entry which is preliminary data.</text>
</comment>
<keyword evidence="1" id="KW-0472">Membrane</keyword>
<dbReference type="Proteomes" id="UP000623681">
    <property type="component" value="Unassembled WGS sequence"/>
</dbReference>
<reference evidence="2" key="1">
    <citation type="submission" date="2021-01" db="EMBL/GenBank/DDBJ databases">
        <title>Genome public.</title>
        <authorList>
            <person name="Liu C."/>
            <person name="Sun Q."/>
        </authorList>
    </citation>
    <scope>NUCLEOTIDE SEQUENCE</scope>
    <source>
        <strain evidence="2">YIM B02565</strain>
    </source>
</reference>
<evidence type="ECO:0000256" key="1">
    <source>
        <dbReference type="SAM" id="Phobius"/>
    </source>
</evidence>
<dbReference type="AlphaFoldDB" id="A0A937K3G5"/>
<keyword evidence="1" id="KW-1133">Transmembrane helix</keyword>
<accession>A0A937K3G5</accession>
<organism evidence="2 3">
    <name type="scientific">Clostridium paridis</name>
    <dbReference type="NCBI Taxonomy" id="2803863"/>
    <lineage>
        <taxon>Bacteria</taxon>
        <taxon>Bacillati</taxon>
        <taxon>Bacillota</taxon>
        <taxon>Clostridia</taxon>
        <taxon>Eubacteriales</taxon>
        <taxon>Clostridiaceae</taxon>
        <taxon>Clostridium</taxon>
    </lineage>
</organism>
<name>A0A937K3G5_9CLOT</name>
<keyword evidence="1" id="KW-0812">Transmembrane</keyword>
<proteinExistence type="predicted"/>
<sequence length="311" mass="35759">MKLRVLFIHKKQIFFLLMFLILCFISVILFNLFSQKEYGDSLSVFAKEDYEKGLKKDLNGDGKEDVINITTKDDKYYVGATINNKSYMLSPDTKLASLGKEYPNWGIRLFMKDISRDGIPEIFLQSSQEDTAISHIFSWTGLEFKDYFYSTNNVMGILNSQNNKTPKFFSGKVVDGLLTFDSYMLIGNNFKNTSYDQYTVPGRQSVTELIDAIEAASVPYELPSFFCNSTTESDAALLWKLDKNVYSYKFQDAFFLDDKWDKNGDITSIIWQINFKRTNKSTSKNDSIIIKAKVIPSNKDYKVSSVSLYEK</sequence>
<dbReference type="InterPro" id="IPR028994">
    <property type="entry name" value="Integrin_alpha_N"/>
</dbReference>
<feature type="transmembrane region" description="Helical" evidence="1">
    <location>
        <begin position="12"/>
        <end position="33"/>
    </location>
</feature>
<protein>
    <submittedName>
        <fullName evidence="2">VCBS repeat-containing protein</fullName>
    </submittedName>
</protein>
<evidence type="ECO:0000313" key="2">
    <source>
        <dbReference type="EMBL" id="MBL4932381.1"/>
    </source>
</evidence>